<reference evidence="4" key="1">
    <citation type="journal article" date="2019" name="Int. J. Syst. Evol. Microbiol.">
        <title>The Global Catalogue of Microorganisms (GCM) 10K type strain sequencing project: providing services to taxonomists for standard genome sequencing and annotation.</title>
        <authorList>
            <consortium name="The Broad Institute Genomics Platform"/>
            <consortium name="The Broad Institute Genome Sequencing Center for Infectious Disease"/>
            <person name="Wu L."/>
            <person name="Ma J."/>
        </authorList>
    </citation>
    <scope>NUCLEOTIDE SEQUENCE [LARGE SCALE GENOMIC DNA]</scope>
    <source>
        <strain evidence="4">CGMCC 4.7682</strain>
    </source>
</reference>
<evidence type="ECO:0000313" key="3">
    <source>
        <dbReference type="EMBL" id="MFC3516537.1"/>
    </source>
</evidence>
<dbReference type="RefSeq" id="WP_354742671.1">
    <property type="nucleotide sequence ID" value="NZ_JBHMAY010000009.1"/>
</dbReference>
<evidence type="ECO:0000313" key="4">
    <source>
        <dbReference type="Proteomes" id="UP001595764"/>
    </source>
</evidence>
<feature type="transmembrane region" description="Helical" evidence="2">
    <location>
        <begin position="29"/>
        <end position="49"/>
    </location>
</feature>
<sequence length="59" mass="6118">MHEDVQPAPEAEEDAAEAEQAVPAWRRQWVRSAVLTGMTVGAVAVVALAGDPSTVAGMS</sequence>
<feature type="region of interest" description="Disordered" evidence="1">
    <location>
        <begin position="1"/>
        <end position="20"/>
    </location>
</feature>
<gene>
    <name evidence="3" type="ORF">ACFORO_40675</name>
</gene>
<evidence type="ECO:0000256" key="1">
    <source>
        <dbReference type="SAM" id="MobiDB-lite"/>
    </source>
</evidence>
<name>A0ABV7QTA5_9PSEU</name>
<protein>
    <submittedName>
        <fullName evidence="3">Uncharacterized protein</fullName>
    </submittedName>
</protein>
<comment type="caution">
    <text evidence="3">The sequence shown here is derived from an EMBL/GenBank/DDBJ whole genome shotgun (WGS) entry which is preliminary data.</text>
</comment>
<dbReference type="Proteomes" id="UP001595764">
    <property type="component" value="Unassembled WGS sequence"/>
</dbReference>
<organism evidence="3 4">
    <name type="scientific">Amycolatopsis halotolerans</name>
    <dbReference type="NCBI Taxonomy" id="330083"/>
    <lineage>
        <taxon>Bacteria</taxon>
        <taxon>Bacillati</taxon>
        <taxon>Actinomycetota</taxon>
        <taxon>Actinomycetes</taxon>
        <taxon>Pseudonocardiales</taxon>
        <taxon>Pseudonocardiaceae</taxon>
        <taxon>Amycolatopsis</taxon>
    </lineage>
</organism>
<evidence type="ECO:0000256" key="2">
    <source>
        <dbReference type="SAM" id="Phobius"/>
    </source>
</evidence>
<keyword evidence="4" id="KW-1185">Reference proteome</keyword>
<accession>A0ABV7QTA5</accession>
<proteinExistence type="predicted"/>
<keyword evidence="2" id="KW-1133">Transmembrane helix</keyword>
<keyword evidence="2" id="KW-0812">Transmembrane</keyword>
<dbReference type="EMBL" id="JBHRWI010000064">
    <property type="protein sequence ID" value="MFC3516537.1"/>
    <property type="molecule type" value="Genomic_DNA"/>
</dbReference>
<keyword evidence="2" id="KW-0472">Membrane</keyword>